<reference evidence="11" key="1">
    <citation type="submission" date="2022-07" db="EMBL/GenBank/DDBJ databases">
        <title>Draft genome sequence of Zalerion maritima ATCC 34329, a (micro)plastics degrading marine fungus.</title>
        <authorList>
            <person name="Paco A."/>
            <person name="Goncalves M.F.M."/>
            <person name="Rocha-Santos T.A.P."/>
            <person name="Alves A."/>
        </authorList>
    </citation>
    <scope>NUCLEOTIDE SEQUENCE</scope>
    <source>
        <strain evidence="11">ATCC 34329</strain>
    </source>
</reference>
<feature type="chain" id="PRO_5042233861" description="WSC domain-containing protein" evidence="9">
    <location>
        <begin position="21"/>
        <end position="387"/>
    </location>
</feature>
<evidence type="ECO:0000259" key="10">
    <source>
        <dbReference type="PROSITE" id="PS51212"/>
    </source>
</evidence>
<dbReference type="Proteomes" id="UP001201980">
    <property type="component" value="Unassembled WGS sequence"/>
</dbReference>
<dbReference type="PANTHER" id="PTHR24269:SF16">
    <property type="entry name" value="PROTEIN SLG1"/>
    <property type="match status" value="1"/>
</dbReference>
<evidence type="ECO:0000256" key="8">
    <source>
        <dbReference type="SAM" id="Phobius"/>
    </source>
</evidence>
<evidence type="ECO:0000313" key="12">
    <source>
        <dbReference type="Proteomes" id="UP001201980"/>
    </source>
</evidence>
<feature type="compositionally biased region" description="Low complexity" evidence="7">
    <location>
        <begin position="220"/>
        <end position="244"/>
    </location>
</feature>
<dbReference type="Gene3D" id="1.20.5.510">
    <property type="entry name" value="Single helix bin"/>
    <property type="match status" value="1"/>
</dbReference>
<dbReference type="InterPro" id="IPR002889">
    <property type="entry name" value="WSC_carb-bd"/>
</dbReference>
<feature type="transmembrane region" description="Helical" evidence="8">
    <location>
        <begin position="248"/>
        <end position="274"/>
    </location>
</feature>
<keyword evidence="4 8" id="KW-1133">Transmembrane helix</keyword>
<name>A0AAD5WR18_9PEZI</name>
<evidence type="ECO:0000256" key="9">
    <source>
        <dbReference type="SAM" id="SignalP"/>
    </source>
</evidence>
<protein>
    <recommendedName>
        <fullName evidence="10">WSC domain-containing protein</fullName>
    </recommendedName>
</protein>
<keyword evidence="3 9" id="KW-0732">Signal</keyword>
<proteinExistence type="predicted"/>
<dbReference type="AlphaFoldDB" id="A0AAD5WR18"/>
<evidence type="ECO:0000256" key="3">
    <source>
        <dbReference type="ARBA" id="ARBA00022729"/>
    </source>
</evidence>
<feature type="region of interest" description="Disordered" evidence="7">
    <location>
        <begin position="199"/>
        <end position="244"/>
    </location>
</feature>
<dbReference type="SMART" id="SM00321">
    <property type="entry name" value="WSC"/>
    <property type="match status" value="1"/>
</dbReference>
<dbReference type="EMBL" id="JAKWBI020000317">
    <property type="protein sequence ID" value="KAJ2896690.1"/>
    <property type="molecule type" value="Genomic_DNA"/>
</dbReference>
<comment type="subcellular location">
    <subcellularLocation>
        <location evidence="1">Membrane</location>
        <topology evidence="1">Single-pass membrane protein</topology>
    </subcellularLocation>
</comment>
<feature type="region of interest" description="Disordered" evidence="7">
    <location>
        <begin position="323"/>
        <end position="387"/>
    </location>
</feature>
<dbReference type="PROSITE" id="PS51212">
    <property type="entry name" value="WSC"/>
    <property type="match status" value="1"/>
</dbReference>
<evidence type="ECO:0000256" key="4">
    <source>
        <dbReference type="ARBA" id="ARBA00022989"/>
    </source>
</evidence>
<evidence type="ECO:0000256" key="5">
    <source>
        <dbReference type="ARBA" id="ARBA00023136"/>
    </source>
</evidence>
<evidence type="ECO:0000256" key="1">
    <source>
        <dbReference type="ARBA" id="ARBA00004167"/>
    </source>
</evidence>
<feature type="domain" description="WSC" evidence="10">
    <location>
        <begin position="77"/>
        <end position="169"/>
    </location>
</feature>
<feature type="signal peptide" evidence="9">
    <location>
        <begin position="1"/>
        <end position="20"/>
    </location>
</feature>
<evidence type="ECO:0000256" key="6">
    <source>
        <dbReference type="ARBA" id="ARBA00023180"/>
    </source>
</evidence>
<dbReference type="PANTHER" id="PTHR24269">
    <property type="entry name" value="KREMEN PROTEIN"/>
    <property type="match status" value="1"/>
</dbReference>
<dbReference type="Pfam" id="PF01822">
    <property type="entry name" value="WSC"/>
    <property type="match status" value="1"/>
</dbReference>
<keyword evidence="2 8" id="KW-0812">Transmembrane</keyword>
<sequence length="387" mass="40068">MAAFTKASVPIFTLIGLSTAMRMPAETKVIRDATAAVDIPRSEPTQLHMPSTFQVAKPPNQELRVREVSPTVAEVAGASYIGCYQNGSNDILTVTALTDFGLTPELCRNWCELENVPYFAMERGYYCYCGEQIEGFAVSAAESECNSACDGGETALCGGSARVNVYSITDSDATDGIPAATTTVELTTTDAAGSTVVETSTIVQGGSDSDSTAGSGGSGNSNSDSDESNSGSSSGSESDSDSGSSVPIGAIVGGVVGGVAILAIIAGLMMWFCFRRMKKEVAEAKAEVAAARNQPGMPPNSSMGHSQGYGFAGAKPEGNVYASPTTPGGTDMYQQTPHQPSVSPMPQNEGYAVPPAAHAAPPPPVQAAPQEVSDTSQRFEMGNFYKR</sequence>
<keyword evidence="12" id="KW-1185">Reference proteome</keyword>
<organism evidence="11 12">
    <name type="scientific">Zalerion maritima</name>
    <dbReference type="NCBI Taxonomy" id="339359"/>
    <lineage>
        <taxon>Eukaryota</taxon>
        <taxon>Fungi</taxon>
        <taxon>Dikarya</taxon>
        <taxon>Ascomycota</taxon>
        <taxon>Pezizomycotina</taxon>
        <taxon>Sordariomycetes</taxon>
        <taxon>Lulworthiomycetidae</taxon>
        <taxon>Lulworthiales</taxon>
        <taxon>Lulworthiaceae</taxon>
        <taxon>Zalerion</taxon>
    </lineage>
</organism>
<evidence type="ECO:0000256" key="2">
    <source>
        <dbReference type="ARBA" id="ARBA00022692"/>
    </source>
</evidence>
<keyword evidence="6" id="KW-0325">Glycoprotein</keyword>
<keyword evidence="5 8" id="KW-0472">Membrane</keyword>
<evidence type="ECO:0000256" key="7">
    <source>
        <dbReference type="SAM" id="MobiDB-lite"/>
    </source>
</evidence>
<evidence type="ECO:0000313" key="11">
    <source>
        <dbReference type="EMBL" id="KAJ2896690.1"/>
    </source>
</evidence>
<accession>A0AAD5WR18</accession>
<dbReference type="InterPro" id="IPR051836">
    <property type="entry name" value="Kremen_rcpt"/>
</dbReference>
<comment type="caution">
    <text evidence="11">The sequence shown here is derived from an EMBL/GenBank/DDBJ whole genome shotgun (WGS) entry which is preliminary data.</text>
</comment>
<feature type="compositionally biased region" description="Polar residues" evidence="7">
    <location>
        <begin position="323"/>
        <end position="346"/>
    </location>
</feature>
<dbReference type="GO" id="GO:0005886">
    <property type="term" value="C:plasma membrane"/>
    <property type="evidence" value="ECO:0007669"/>
    <property type="project" value="TreeGrafter"/>
</dbReference>
<gene>
    <name evidence="11" type="ORF">MKZ38_005290</name>
</gene>